<comment type="caution">
    <text evidence="8">The sequence shown here is derived from an EMBL/GenBank/DDBJ whole genome shotgun (WGS) entry which is preliminary data.</text>
</comment>
<protein>
    <submittedName>
        <fullName evidence="8">Cytochrome b/b6 domain-containing protein</fullName>
    </submittedName>
</protein>
<dbReference type="GO" id="GO:0022904">
    <property type="term" value="P:respiratory electron transport chain"/>
    <property type="evidence" value="ECO:0007669"/>
    <property type="project" value="InterPro"/>
</dbReference>
<sequence length="179" mass="19925">MTSYKVWDPFVRVFHWALVAGFAANALFTDDESKLHEWLGYALVTLIAVRLVWGVIGPRYARFTSFWPTVSKVTAQVSDMATGRTRLHLGHTPLGALMIFNLLGAVLLIGVTGYMMTTDAFWGIDWVEEVHEALVTWAEISIVLHIAAVIWESRRTGVNLPRAMITGIKTVPDGARTDP</sequence>
<evidence type="ECO:0000256" key="3">
    <source>
        <dbReference type="ARBA" id="ARBA00022692"/>
    </source>
</evidence>
<name>A0A9Q2P195_9RHOB</name>
<evidence type="ECO:0000256" key="4">
    <source>
        <dbReference type="ARBA" id="ARBA00022989"/>
    </source>
</evidence>
<dbReference type="Gene3D" id="1.20.950.20">
    <property type="entry name" value="Transmembrane di-heme cytochromes, Chain C"/>
    <property type="match status" value="1"/>
</dbReference>
<dbReference type="OrthoDB" id="196472at2"/>
<dbReference type="InterPro" id="IPR016174">
    <property type="entry name" value="Di-haem_cyt_TM"/>
</dbReference>
<evidence type="ECO:0000313" key="9">
    <source>
        <dbReference type="EMBL" id="MBM2416320.1"/>
    </source>
</evidence>
<dbReference type="Proteomes" id="UP000809440">
    <property type="component" value="Unassembled WGS sequence"/>
</dbReference>
<dbReference type="GO" id="GO:0020037">
    <property type="term" value="F:heme binding"/>
    <property type="evidence" value="ECO:0007669"/>
    <property type="project" value="TreeGrafter"/>
</dbReference>
<feature type="domain" description="Cytochrome b561 bacterial/Ni-hydrogenase" evidence="7">
    <location>
        <begin position="6"/>
        <end position="167"/>
    </location>
</feature>
<dbReference type="EMBL" id="JAFBXE010000003">
    <property type="protein sequence ID" value="MBM2411653.1"/>
    <property type="molecule type" value="Genomic_DNA"/>
</dbReference>
<dbReference type="PANTHER" id="PTHR30485">
    <property type="entry name" value="NI/FE-HYDROGENASE 1 B-TYPE CYTOCHROME SUBUNIT"/>
    <property type="match status" value="1"/>
</dbReference>
<dbReference type="SUPFAM" id="SSF81342">
    <property type="entry name" value="Transmembrane di-heme cytochromes"/>
    <property type="match status" value="1"/>
</dbReference>
<evidence type="ECO:0000256" key="1">
    <source>
        <dbReference type="ARBA" id="ARBA00004651"/>
    </source>
</evidence>
<keyword evidence="3 6" id="KW-0812">Transmembrane</keyword>
<feature type="transmembrane region" description="Helical" evidence="6">
    <location>
        <begin position="38"/>
        <end position="56"/>
    </location>
</feature>
<evidence type="ECO:0000256" key="5">
    <source>
        <dbReference type="ARBA" id="ARBA00023136"/>
    </source>
</evidence>
<dbReference type="GO" id="GO:0005886">
    <property type="term" value="C:plasma membrane"/>
    <property type="evidence" value="ECO:0007669"/>
    <property type="project" value="UniProtKB-SubCell"/>
</dbReference>
<keyword evidence="2" id="KW-1003">Cell membrane</keyword>
<comment type="subcellular location">
    <subcellularLocation>
        <location evidence="1">Cell membrane</location>
        <topology evidence="1">Multi-pass membrane protein</topology>
    </subcellularLocation>
</comment>
<dbReference type="GeneID" id="62641737"/>
<dbReference type="GO" id="GO:0009055">
    <property type="term" value="F:electron transfer activity"/>
    <property type="evidence" value="ECO:0007669"/>
    <property type="project" value="InterPro"/>
</dbReference>
<evidence type="ECO:0000256" key="2">
    <source>
        <dbReference type="ARBA" id="ARBA00022475"/>
    </source>
</evidence>
<dbReference type="PANTHER" id="PTHR30485:SF2">
    <property type="entry name" value="BLL0597 PROTEIN"/>
    <property type="match status" value="1"/>
</dbReference>
<keyword evidence="5 6" id="KW-0472">Membrane</keyword>
<evidence type="ECO:0000313" key="8">
    <source>
        <dbReference type="EMBL" id="MBM2411653.1"/>
    </source>
</evidence>
<dbReference type="InterPro" id="IPR011577">
    <property type="entry name" value="Cyt_b561_bac/Ni-Hgenase"/>
</dbReference>
<dbReference type="RefSeq" id="WP_085630638.1">
    <property type="nucleotide sequence ID" value="NZ_JAFBWU010000003.1"/>
</dbReference>
<evidence type="ECO:0000313" key="10">
    <source>
        <dbReference type="Proteomes" id="UP000755667"/>
    </source>
</evidence>
<evidence type="ECO:0000259" key="7">
    <source>
        <dbReference type="Pfam" id="PF01292"/>
    </source>
</evidence>
<dbReference type="Pfam" id="PF01292">
    <property type="entry name" value="Ni_hydr_CYTB"/>
    <property type="match status" value="1"/>
</dbReference>
<dbReference type="AlphaFoldDB" id="A0A9Q2P195"/>
<keyword evidence="4 6" id="KW-1133">Transmembrane helix</keyword>
<organism evidence="8 10">
    <name type="scientific">Marivita cryptomonadis</name>
    <dbReference type="NCBI Taxonomy" id="505252"/>
    <lineage>
        <taxon>Bacteria</taxon>
        <taxon>Pseudomonadati</taxon>
        <taxon>Pseudomonadota</taxon>
        <taxon>Alphaproteobacteria</taxon>
        <taxon>Rhodobacterales</taxon>
        <taxon>Roseobacteraceae</taxon>
        <taxon>Marivita</taxon>
    </lineage>
</organism>
<reference evidence="8 11" key="1">
    <citation type="submission" date="2021-01" db="EMBL/GenBank/DDBJ databases">
        <title>Diatom-associated Roseobacters Show Island Model of Population Structure.</title>
        <authorList>
            <person name="Qu L."/>
            <person name="Feng X."/>
            <person name="Chen Y."/>
            <person name="Li L."/>
            <person name="Wang X."/>
            <person name="Hu Z."/>
            <person name="Wang H."/>
            <person name="Luo H."/>
        </authorList>
    </citation>
    <scope>NUCLEOTIDE SEQUENCE</scope>
    <source>
        <strain evidence="9 11">CC28-63</strain>
        <strain evidence="8">CC28-69</strain>
    </source>
</reference>
<evidence type="ECO:0000256" key="6">
    <source>
        <dbReference type="SAM" id="Phobius"/>
    </source>
</evidence>
<feature type="transmembrane region" description="Helical" evidence="6">
    <location>
        <begin position="94"/>
        <end position="114"/>
    </location>
</feature>
<proteinExistence type="predicted"/>
<evidence type="ECO:0000313" key="11">
    <source>
        <dbReference type="Proteomes" id="UP000809440"/>
    </source>
</evidence>
<dbReference type="InterPro" id="IPR051542">
    <property type="entry name" value="Hydrogenase_cytochrome"/>
</dbReference>
<keyword evidence="11" id="KW-1185">Reference proteome</keyword>
<gene>
    <name evidence="8" type="ORF">JQX41_05020</name>
    <name evidence="9" type="ORF">JQX48_05020</name>
</gene>
<accession>A0A9Q2P195</accession>
<dbReference type="EMBL" id="JAFBXF010000003">
    <property type="protein sequence ID" value="MBM2416320.1"/>
    <property type="molecule type" value="Genomic_DNA"/>
</dbReference>
<dbReference type="Proteomes" id="UP000755667">
    <property type="component" value="Unassembled WGS sequence"/>
</dbReference>